<evidence type="ECO:0000313" key="2">
    <source>
        <dbReference type="EMBL" id="KAK3257717.1"/>
    </source>
</evidence>
<accession>A0AAE0KR64</accession>
<feature type="compositionally biased region" description="Low complexity" evidence="1">
    <location>
        <begin position="139"/>
        <end position="150"/>
    </location>
</feature>
<name>A0AAE0KR64_9CHLO</name>
<feature type="region of interest" description="Disordered" evidence="1">
    <location>
        <begin position="131"/>
        <end position="152"/>
    </location>
</feature>
<evidence type="ECO:0000256" key="1">
    <source>
        <dbReference type="SAM" id="MobiDB-lite"/>
    </source>
</evidence>
<gene>
    <name evidence="2" type="ORF">CYMTET_33208</name>
</gene>
<keyword evidence="3" id="KW-1185">Reference proteome</keyword>
<comment type="caution">
    <text evidence="2">The sequence shown here is derived from an EMBL/GenBank/DDBJ whole genome shotgun (WGS) entry which is preliminary data.</text>
</comment>
<dbReference type="AlphaFoldDB" id="A0AAE0KR64"/>
<dbReference type="Proteomes" id="UP001190700">
    <property type="component" value="Unassembled WGS sequence"/>
</dbReference>
<protein>
    <submittedName>
        <fullName evidence="2">Uncharacterized protein</fullName>
    </submittedName>
</protein>
<reference evidence="2 3" key="1">
    <citation type="journal article" date="2015" name="Genome Biol. Evol.">
        <title>Comparative Genomics of a Bacterivorous Green Alga Reveals Evolutionary Causalities and Consequences of Phago-Mixotrophic Mode of Nutrition.</title>
        <authorList>
            <person name="Burns J.A."/>
            <person name="Paasch A."/>
            <person name="Narechania A."/>
            <person name="Kim E."/>
        </authorList>
    </citation>
    <scope>NUCLEOTIDE SEQUENCE [LARGE SCALE GENOMIC DNA]</scope>
    <source>
        <strain evidence="2 3">PLY_AMNH</strain>
    </source>
</reference>
<feature type="non-terminal residue" evidence="2">
    <location>
        <position position="1"/>
    </location>
</feature>
<evidence type="ECO:0000313" key="3">
    <source>
        <dbReference type="Proteomes" id="UP001190700"/>
    </source>
</evidence>
<sequence>RCGQEPPRALSRAVVKSAVKSVAQELRSEPGQELPRAVKSAVKSGWQERRVISAAKSEGKSASRARARARLMSGCAATARSSRRERVWGGTSATTEAELKATVLQLEKEKASLVSQNELLVLQLAAAGGGASGGGDGGRAAPTEPARAAATGGGAKPCACHYVWQQLSRTEAERDEALRREQLLRAGGEARDSDVENAMLSECSRLRSQLHNAMQLLQASNAGEGGRVSSEDIAAVKAREAALRSSMHQ</sequence>
<proteinExistence type="predicted"/>
<dbReference type="EMBL" id="LGRX02020198">
    <property type="protein sequence ID" value="KAK3257717.1"/>
    <property type="molecule type" value="Genomic_DNA"/>
</dbReference>
<organism evidence="2 3">
    <name type="scientific">Cymbomonas tetramitiformis</name>
    <dbReference type="NCBI Taxonomy" id="36881"/>
    <lineage>
        <taxon>Eukaryota</taxon>
        <taxon>Viridiplantae</taxon>
        <taxon>Chlorophyta</taxon>
        <taxon>Pyramimonadophyceae</taxon>
        <taxon>Pyramimonadales</taxon>
        <taxon>Pyramimonadaceae</taxon>
        <taxon>Cymbomonas</taxon>
    </lineage>
</organism>
<feature type="non-terminal residue" evidence="2">
    <location>
        <position position="249"/>
    </location>
</feature>